<feature type="transmembrane region" description="Helical" evidence="6">
    <location>
        <begin position="201"/>
        <end position="221"/>
    </location>
</feature>
<evidence type="ECO:0000313" key="7">
    <source>
        <dbReference type="EMBL" id="MBS6940612.1"/>
    </source>
</evidence>
<feature type="transmembrane region" description="Helical" evidence="6">
    <location>
        <begin position="273"/>
        <end position="292"/>
    </location>
</feature>
<evidence type="ECO:0000256" key="2">
    <source>
        <dbReference type="ARBA" id="ARBA00022475"/>
    </source>
</evidence>
<sequence length="541" mass="56271">MADKVKKKKDPISSFSILLILLVVLAVISWIAAAATGGTVTGASLSNILTAPIYGFTGAPTDVVEGAVNPATFPGGALEVCFFVMILGGFLGVMTKTGALDNGIAALVKKLHGNELVLIPILMILFSIGGTTYGMCEETVPFYVLLAATMYAAGFDAMVGSAVVLLGAGCGVLGSTVNPFAVGAAVDSLSGSGIAINQGTIILLGIVLWLVTLVISIIFVMRYAKKVKANKGSTILSLQEQETMKAEFGEAQQEAVDAEANPNQKLMTGRQKWALIVFALTFVVMIIGFIPWGDFGVEIFDAGAATEEVTTQVSGDDISATWADAADAGAAEGELTFNGNVTGTVTAEEQVSEGWSAFLTGLPLGQWYFDEASTWFLIMALIIGVVGGVSESRFVKAFINGAADMMSVVLIIALARSITVLMGETGLDMWILNNAANALNGLSAIIFAPMSFLLYVVLSFLIPSSSGMATVSMPIMGPLANSLGFSPDVMIMIFSAGNGLVNLFTPTSGAIMGGLALAKVEYSTWLKFGGKLFIVLGVACI</sequence>
<feature type="transmembrane region" description="Helical" evidence="6">
    <location>
        <begin position="162"/>
        <end position="181"/>
    </location>
</feature>
<organism evidence="7 8">
    <name type="scientific">Slackia piriformis</name>
    <dbReference type="NCBI Taxonomy" id="626934"/>
    <lineage>
        <taxon>Bacteria</taxon>
        <taxon>Bacillati</taxon>
        <taxon>Actinomycetota</taxon>
        <taxon>Coriobacteriia</taxon>
        <taxon>Eggerthellales</taxon>
        <taxon>Eggerthellaceae</taxon>
        <taxon>Slackia</taxon>
    </lineage>
</organism>
<dbReference type="PANTHER" id="PTHR43652:SF6">
    <property type="entry name" value="ARGININE REPRESSOR"/>
    <property type="match status" value="1"/>
</dbReference>
<keyword evidence="2" id="KW-1003">Cell membrane</keyword>
<dbReference type="Proteomes" id="UP000727506">
    <property type="component" value="Unassembled WGS sequence"/>
</dbReference>
<feature type="transmembrane region" description="Helical" evidence="6">
    <location>
        <begin position="140"/>
        <end position="155"/>
    </location>
</feature>
<dbReference type="PANTHER" id="PTHR43652">
    <property type="entry name" value="BASIC AMINO ACID ANTIPORTER YFCC-RELATED"/>
    <property type="match status" value="1"/>
</dbReference>
<dbReference type="InterPro" id="IPR051679">
    <property type="entry name" value="DASS-Related_Transporters"/>
</dbReference>
<accession>A0A943USU5</accession>
<dbReference type="AlphaFoldDB" id="A0A943USU5"/>
<feature type="transmembrane region" description="Helical" evidence="6">
    <location>
        <begin position="12"/>
        <end position="35"/>
    </location>
</feature>
<evidence type="ECO:0000256" key="5">
    <source>
        <dbReference type="ARBA" id="ARBA00023136"/>
    </source>
</evidence>
<dbReference type="EMBL" id="JAGZSV010000048">
    <property type="protein sequence ID" value="MBS6940612.1"/>
    <property type="molecule type" value="Genomic_DNA"/>
</dbReference>
<keyword evidence="4 6" id="KW-1133">Transmembrane helix</keyword>
<feature type="transmembrane region" description="Helical" evidence="6">
    <location>
        <begin position="76"/>
        <end position="95"/>
    </location>
</feature>
<keyword evidence="3 6" id="KW-0812">Transmembrane</keyword>
<feature type="transmembrane region" description="Helical" evidence="6">
    <location>
        <begin position="116"/>
        <end position="134"/>
    </location>
</feature>
<comment type="subcellular location">
    <subcellularLocation>
        <location evidence="1">Cell membrane</location>
        <topology evidence="1">Multi-pass membrane protein</topology>
    </subcellularLocation>
</comment>
<evidence type="ECO:0000313" key="8">
    <source>
        <dbReference type="Proteomes" id="UP000727506"/>
    </source>
</evidence>
<comment type="caution">
    <text evidence="7">The sequence shown here is derived from an EMBL/GenBank/DDBJ whole genome shotgun (WGS) entry which is preliminary data.</text>
</comment>
<evidence type="ECO:0000256" key="1">
    <source>
        <dbReference type="ARBA" id="ARBA00004651"/>
    </source>
</evidence>
<protein>
    <submittedName>
        <fullName evidence="7">YfcC family protein</fullName>
    </submittedName>
</protein>
<name>A0A943USU5_9ACTN</name>
<evidence type="ECO:0000256" key="4">
    <source>
        <dbReference type="ARBA" id="ARBA00022989"/>
    </source>
</evidence>
<reference evidence="7" key="1">
    <citation type="submission" date="2021-02" db="EMBL/GenBank/DDBJ databases">
        <title>Infant gut strain persistence is associated with maternal origin, phylogeny, and functional potential including surface adhesion and iron acquisition.</title>
        <authorList>
            <person name="Lou Y.C."/>
        </authorList>
    </citation>
    <scope>NUCLEOTIDE SEQUENCE</scope>
    <source>
        <strain evidence="7">L2_039_000G1_dasL2_039_000G1_concoct_11</strain>
    </source>
</reference>
<keyword evidence="5 6" id="KW-0472">Membrane</keyword>
<evidence type="ECO:0000256" key="3">
    <source>
        <dbReference type="ARBA" id="ARBA00022692"/>
    </source>
</evidence>
<dbReference type="GO" id="GO:0005886">
    <property type="term" value="C:plasma membrane"/>
    <property type="evidence" value="ECO:0007669"/>
    <property type="project" value="UniProtKB-SubCell"/>
</dbReference>
<dbReference type="InterPro" id="IPR018385">
    <property type="entry name" value="C4_dicarb_anaerob_car-like"/>
</dbReference>
<feature type="transmembrane region" description="Helical" evidence="6">
    <location>
        <begin position="372"/>
        <end position="390"/>
    </location>
</feature>
<feature type="non-terminal residue" evidence="7">
    <location>
        <position position="541"/>
    </location>
</feature>
<dbReference type="Pfam" id="PF03606">
    <property type="entry name" value="DcuC"/>
    <property type="match status" value="1"/>
</dbReference>
<gene>
    <name evidence="7" type="ORF">KH142_03855</name>
</gene>
<evidence type="ECO:0000256" key="6">
    <source>
        <dbReference type="SAM" id="Phobius"/>
    </source>
</evidence>
<feature type="transmembrane region" description="Helical" evidence="6">
    <location>
        <begin position="402"/>
        <end position="422"/>
    </location>
</feature>
<proteinExistence type="predicted"/>
<feature type="transmembrane region" description="Helical" evidence="6">
    <location>
        <begin position="442"/>
        <end position="463"/>
    </location>
</feature>